<comment type="catalytic activity">
    <reaction evidence="8">
        <text>adenosine + phosphate = alpha-D-ribose 1-phosphate + adenine</text>
        <dbReference type="Rhea" id="RHEA:27642"/>
        <dbReference type="ChEBI" id="CHEBI:16335"/>
        <dbReference type="ChEBI" id="CHEBI:16708"/>
        <dbReference type="ChEBI" id="CHEBI:43474"/>
        <dbReference type="ChEBI" id="CHEBI:57720"/>
        <dbReference type="EC" id="2.4.2.1"/>
    </reaction>
    <physiologicalReaction direction="left-to-right" evidence="8">
        <dbReference type="Rhea" id="RHEA:27643"/>
    </physiologicalReaction>
</comment>
<evidence type="ECO:0000256" key="3">
    <source>
        <dbReference type="ARBA" id="ARBA00022679"/>
    </source>
</evidence>
<evidence type="ECO:0000256" key="4">
    <source>
        <dbReference type="ARBA" id="ARBA00022723"/>
    </source>
</evidence>
<keyword evidence="6" id="KW-0862">Zinc</keyword>
<dbReference type="EMBL" id="SJDU01000116">
    <property type="protein sequence ID" value="TKZ35343.1"/>
    <property type="molecule type" value="Genomic_DNA"/>
</dbReference>
<keyword evidence="3" id="KW-0808">Transferase</keyword>
<dbReference type="CDD" id="cd16833">
    <property type="entry name" value="YfiH"/>
    <property type="match status" value="1"/>
</dbReference>
<evidence type="ECO:0000256" key="7">
    <source>
        <dbReference type="ARBA" id="ARBA00047989"/>
    </source>
</evidence>
<dbReference type="RefSeq" id="WP_137998191.1">
    <property type="nucleotide sequence ID" value="NZ_SJDU01000116.1"/>
</dbReference>
<protein>
    <recommendedName>
        <fullName evidence="12">Purine nucleoside phosphorylase</fullName>
    </recommendedName>
</protein>
<reference evidence="10 11" key="1">
    <citation type="journal article" date="2019" name="Anaerobe">
        <title>Brachyspira catarrhinii sp. nov., an anaerobic intestinal spirochaete isolated from vervet monkeys may have been misidentified as Brachyspira aalborgi in previous studies.</title>
        <authorList>
            <person name="Phillips N.D."/>
            <person name="La T."/>
            <person name="Hampson D.J."/>
        </authorList>
    </citation>
    <scope>NUCLEOTIDE SEQUENCE [LARGE SCALE GENOMIC DNA]</scope>
    <source>
        <strain evidence="10 11">Z12</strain>
    </source>
</reference>
<accession>A0ABY2TR40</accession>
<dbReference type="Proteomes" id="UP000310168">
    <property type="component" value="Unassembled WGS sequence"/>
</dbReference>
<dbReference type="SUPFAM" id="SSF64438">
    <property type="entry name" value="CNF1/YfiH-like putative cysteine hydrolases"/>
    <property type="match status" value="1"/>
</dbReference>
<keyword evidence="11" id="KW-1185">Reference proteome</keyword>
<evidence type="ECO:0000256" key="5">
    <source>
        <dbReference type="ARBA" id="ARBA00022801"/>
    </source>
</evidence>
<dbReference type="Pfam" id="PF02578">
    <property type="entry name" value="Cu-oxidase_4"/>
    <property type="match status" value="1"/>
</dbReference>
<evidence type="ECO:0000313" key="11">
    <source>
        <dbReference type="Proteomes" id="UP000310168"/>
    </source>
</evidence>
<dbReference type="InterPro" id="IPR003730">
    <property type="entry name" value="Cu_polyphenol_OxRdtase"/>
</dbReference>
<evidence type="ECO:0008006" key="12">
    <source>
        <dbReference type="Google" id="ProtNLM"/>
    </source>
</evidence>
<sequence>MSEIFYPFNNDNKEIFIATSSKGLGIKASDITEDYRKKLEIEFFNKINLDIKKAIFMHQVHKDNIAKIDESNKDIYNKENPVKETDALITNLKNVPLIIQTADCLPVILYCKETKSMAAIHCSWRGIVQKIIPKTIESMKKEYNIDTRTTYAYIGAHIFEKDYEVGEEVAIHFRAKRIINGKWHVDNSMEAVLQMIDCGFMEENIEVSNLNSYNEIFYSYRRDGKQVGRILTVGMIL</sequence>
<evidence type="ECO:0000256" key="6">
    <source>
        <dbReference type="ARBA" id="ARBA00022833"/>
    </source>
</evidence>
<dbReference type="InterPro" id="IPR038371">
    <property type="entry name" value="Cu_polyphenol_OxRdtase_sf"/>
</dbReference>
<dbReference type="InterPro" id="IPR011324">
    <property type="entry name" value="Cytotoxic_necrot_fac-like_cat"/>
</dbReference>
<evidence type="ECO:0000256" key="8">
    <source>
        <dbReference type="ARBA" id="ARBA00048968"/>
    </source>
</evidence>
<organism evidence="10 11">
    <name type="scientific">Brachyspira catarrhinii</name>
    <dbReference type="NCBI Taxonomy" id="2528966"/>
    <lineage>
        <taxon>Bacteria</taxon>
        <taxon>Pseudomonadati</taxon>
        <taxon>Spirochaetota</taxon>
        <taxon>Spirochaetia</taxon>
        <taxon>Brachyspirales</taxon>
        <taxon>Brachyspiraceae</taxon>
        <taxon>Brachyspira</taxon>
    </lineage>
</organism>
<proteinExistence type="inferred from homology"/>
<comment type="similarity">
    <text evidence="2">Belongs to the purine nucleoside phosphorylase YfiH/LACC1 family.</text>
</comment>
<comment type="catalytic activity">
    <reaction evidence="9">
        <text>S-methyl-5'-thioadenosine + phosphate = 5-(methylsulfanyl)-alpha-D-ribose 1-phosphate + adenine</text>
        <dbReference type="Rhea" id="RHEA:11852"/>
        <dbReference type="ChEBI" id="CHEBI:16708"/>
        <dbReference type="ChEBI" id="CHEBI:17509"/>
        <dbReference type="ChEBI" id="CHEBI:43474"/>
        <dbReference type="ChEBI" id="CHEBI:58533"/>
        <dbReference type="EC" id="2.4.2.28"/>
    </reaction>
    <physiologicalReaction direction="left-to-right" evidence="9">
        <dbReference type="Rhea" id="RHEA:11853"/>
    </physiologicalReaction>
</comment>
<dbReference type="PANTHER" id="PTHR30616">
    <property type="entry name" value="UNCHARACTERIZED PROTEIN YFIH"/>
    <property type="match status" value="1"/>
</dbReference>
<name>A0ABY2TR40_9SPIR</name>
<dbReference type="PANTHER" id="PTHR30616:SF2">
    <property type="entry name" value="PURINE NUCLEOSIDE PHOSPHORYLASE LACC1"/>
    <property type="match status" value="1"/>
</dbReference>
<comment type="catalytic activity">
    <reaction evidence="1">
        <text>inosine + phosphate = alpha-D-ribose 1-phosphate + hypoxanthine</text>
        <dbReference type="Rhea" id="RHEA:27646"/>
        <dbReference type="ChEBI" id="CHEBI:17368"/>
        <dbReference type="ChEBI" id="CHEBI:17596"/>
        <dbReference type="ChEBI" id="CHEBI:43474"/>
        <dbReference type="ChEBI" id="CHEBI:57720"/>
        <dbReference type="EC" id="2.4.2.1"/>
    </reaction>
    <physiologicalReaction direction="left-to-right" evidence="1">
        <dbReference type="Rhea" id="RHEA:27647"/>
    </physiologicalReaction>
</comment>
<comment type="caution">
    <text evidence="10">The sequence shown here is derived from an EMBL/GenBank/DDBJ whole genome shotgun (WGS) entry which is preliminary data.</text>
</comment>
<evidence type="ECO:0000256" key="9">
    <source>
        <dbReference type="ARBA" id="ARBA00049893"/>
    </source>
</evidence>
<dbReference type="Gene3D" id="3.60.140.10">
    <property type="entry name" value="CNF1/YfiH-like putative cysteine hydrolases"/>
    <property type="match status" value="1"/>
</dbReference>
<comment type="catalytic activity">
    <reaction evidence="7">
        <text>adenosine + H2O + H(+) = inosine + NH4(+)</text>
        <dbReference type="Rhea" id="RHEA:24408"/>
        <dbReference type="ChEBI" id="CHEBI:15377"/>
        <dbReference type="ChEBI" id="CHEBI:15378"/>
        <dbReference type="ChEBI" id="CHEBI:16335"/>
        <dbReference type="ChEBI" id="CHEBI:17596"/>
        <dbReference type="ChEBI" id="CHEBI:28938"/>
        <dbReference type="EC" id="3.5.4.4"/>
    </reaction>
    <physiologicalReaction direction="left-to-right" evidence="7">
        <dbReference type="Rhea" id="RHEA:24409"/>
    </physiologicalReaction>
</comment>
<evidence type="ECO:0000313" key="10">
    <source>
        <dbReference type="EMBL" id="TKZ35343.1"/>
    </source>
</evidence>
<keyword evidence="4" id="KW-0479">Metal-binding</keyword>
<evidence type="ECO:0000256" key="1">
    <source>
        <dbReference type="ARBA" id="ARBA00000553"/>
    </source>
</evidence>
<evidence type="ECO:0000256" key="2">
    <source>
        <dbReference type="ARBA" id="ARBA00007353"/>
    </source>
</evidence>
<gene>
    <name evidence="10" type="ORF">EZH24_05780</name>
</gene>
<keyword evidence="5" id="KW-0378">Hydrolase</keyword>